<evidence type="ECO:0000256" key="1">
    <source>
        <dbReference type="SAM" id="MobiDB-lite"/>
    </source>
</evidence>
<keyword evidence="3" id="KW-1185">Reference proteome</keyword>
<dbReference type="Proteomes" id="UP001159042">
    <property type="component" value="Unassembled WGS sequence"/>
</dbReference>
<dbReference type="AlphaFoldDB" id="A0AAV8VVW0"/>
<protein>
    <submittedName>
        <fullName evidence="2">Uncharacterized protein</fullName>
    </submittedName>
</protein>
<evidence type="ECO:0000313" key="2">
    <source>
        <dbReference type="EMBL" id="KAJ8918334.1"/>
    </source>
</evidence>
<dbReference type="EMBL" id="JANEYG010000026">
    <property type="protein sequence ID" value="KAJ8918334.1"/>
    <property type="molecule type" value="Genomic_DNA"/>
</dbReference>
<dbReference type="PANTHER" id="PTHR21301:SF10">
    <property type="entry name" value="REVERSE TRANSCRIPTASE DOMAIN-CONTAINING PROTEIN"/>
    <property type="match status" value="1"/>
</dbReference>
<proteinExistence type="predicted"/>
<comment type="caution">
    <text evidence="2">The sequence shown here is derived from an EMBL/GenBank/DDBJ whole genome shotgun (WGS) entry which is preliminary data.</text>
</comment>
<feature type="compositionally biased region" description="Polar residues" evidence="1">
    <location>
        <begin position="331"/>
        <end position="344"/>
    </location>
</feature>
<accession>A0AAV8VVW0</accession>
<feature type="region of interest" description="Disordered" evidence="1">
    <location>
        <begin position="317"/>
        <end position="346"/>
    </location>
</feature>
<dbReference type="PANTHER" id="PTHR21301">
    <property type="entry name" value="REVERSE TRANSCRIPTASE"/>
    <property type="match status" value="1"/>
</dbReference>
<sequence length="487" mass="56058">MLGQIAGRRQLSLHPVKRRCYGCLGQRLELRSSPKNDSQRGNFSSLETICHRLPTEVTEEKRIRELGATVILNTTDYINKIEDLLSDPAYQKLLSNPLRKLEREVAAAIRSSNIPGNLHRELSRTSQLYGLSKIHKPDVPLRPTVSAVGSATHLLTRYISKEIQDLVGNTEHRIKNSTLYKGIYLQPADILLTRVCTRSTYFAFAGQFHKKKEGAAMLLFGWLTSRYKEAFERKAALDSAPLNPKCWFRYPYGRDTVKEFLHLNGMHRDIKFTIGLEKDGTPPFLDVLVNRGSDDTLERRVYRKPTHTDRYLNAVSHHHPAQKQGVIDSPGTISEQPSVATESSRNIEREIKRRPIPREKQEFVATTYLPYVKGCTDRIARLLVLRKRNINIVSTTMKKIASKAYIGQTGRHKSAVAERRADTGHTTELERWKVFARDRRFWPRLYKDSIEIQKNPNNYNRDEPGIWKRYFCGIFVFYMGSLAVITY</sequence>
<evidence type="ECO:0000313" key="3">
    <source>
        <dbReference type="Proteomes" id="UP001159042"/>
    </source>
</evidence>
<reference evidence="2 3" key="1">
    <citation type="journal article" date="2023" name="Insect Mol. Biol.">
        <title>Genome sequencing provides insights into the evolution of gene families encoding plant cell wall-degrading enzymes in longhorned beetles.</title>
        <authorList>
            <person name="Shin N.R."/>
            <person name="Okamura Y."/>
            <person name="Kirsch R."/>
            <person name="Pauchet Y."/>
        </authorList>
    </citation>
    <scope>NUCLEOTIDE SEQUENCE [LARGE SCALE GENOMIC DNA]</scope>
    <source>
        <strain evidence="2">EAD_L_NR</strain>
    </source>
</reference>
<name>A0AAV8VVW0_9CUCU</name>
<gene>
    <name evidence="2" type="ORF">NQ315_008027</name>
</gene>
<organism evidence="2 3">
    <name type="scientific">Exocentrus adspersus</name>
    <dbReference type="NCBI Taxonomy" id="1586481"/>
    <lineage>
        <taxon>Eukaryota</taxon>
        <taxon>Metazoa</taxon>
        <taxon>Ecdysozoa</taxon>
        <taxon>Arthropoda</taxon>
        <taxon>Hexapoda</taxon>
        <taxon>Insecta</taxon>
        <taxon>Pterygota</taxon>
        <taxon>Neoptera</taxon>
        <taxon>Endopterygota</taxon>
        <taxon>Coleoptera</taxon>
        <taxon>Polyphaga</taxon>
        <taxon>Cucujiformia</taxon>
        <taxon>Chrysomeloidea</taxon>
        <taxon>Cerambycidae</taxon>
        <taxon>Lamiinae</taxon>
        <taxon>Acanthocinini</taxon>
        <taxon>Exocentrus</taxon>
    </lineage>
</organism>